<dbReference type="InterPro" id="IPR012827">
    <property type="entry name" value="Hemerythrin_metal-bd"/>
</dbReference>
<dbReference type="GO" id="GO:0005344">
    <property type="term" value="F:oxygen carrier activity"/>
    <property type="evidence" value="ECO:0007669"/>
    <property type="project" value="UniProtKB-KW"/>
</dbReference>
<protein>
    <submittedName>
        <fullName evidence="6">Hemerythrin-like protein</fullName>
    </submittedName>
</protein>
<keyword evidence="2" id="KW-0813">Transport</keyword>
<dbReference type="InterPro" id="IPR012312">
    <property type="entry name" value="Hemerythrin-like"/>
</dbReference>
<proteinExistence type="inferred from homology"/>
<dbReference type="eggNOG" id="COG2703">
    <property type="taxonomic scope" value="Bacteria"/>
</dbReference>
<dbReference type="InterPro" id="IPR016131">
    <property type="entry name" value="Haemerythrin_Fe_BS"/>
</dbReference>
<dbReference type="SUPFAM" id="SSF47188">
    <property type="entry name" value="Hemerythrin-like"/>
    <property type="match status" value="1"/>
</dbReference>
<dbReference type="InterPro" id="IPR050669">
    <property type="entry name" value="Hemerythrin"/>
</dbReference>
<comment type="similarity">
    <text evidence="1">Belongs to the hemerythrin family.</text>
</comment>
<keyword evidence="7" id="KW-1185">Reference proteome</keyword>
<comment type="caution">
    <text evidence="6">The sequence shown here is derived from an EMBL/GenBank/DDBJ whole genome shotgun (WGS) entry which is preliminary data.</text>
</comment>
<dbReference type="GO" id="GO:0046872">
    <property type="term" value="F:metal ion binding"/>
    <property type="evidence" value="ECO:0007669"/>
    <property type="project" value="UniProtKB-KW"/>
</dbReference>
<dbReference type="CDD" id="cd12107">
    <property type="entry name" value="Hemerythrin"/>
    <property type="match status" value="1"/>
</dbReference>
<dbReference type="RefSeq" id="WP_008613481.1">
    <property type="nucleotide sequence ID" value="NZ_AONQ01000002.1"/>
</dbReference>
<dbReference type="NCBIfam" id="TIGR02481">
    <property type="entry name" value="hemeryth_dom"/>
    <property type="match status" value="1"/>
</dbReference>
<dbReference type="PANTHER" id="PTHR37164">
    <property type="entry name" value="BACTERIOHEMERYTHRIN"/>
    <property type="match status" value="1"/>
</dbReference>
<dbReference type="PROSITE" id="PS00550">
    <property type="entry name" value="HEMERYTHRINS"/>
    <property type="match status" value="1"/>
</dbReference>
<dbReference type="PANTHER" id="PTHR37164:SF1">
    <property type="entry name" value="BACTERIOHEMERYTHRIN"/>
    <property type="match status" value="1"/>
</dbReference>
<dbReference type="STRING" id="1244869.H261_01422"/>
<sequence length="143" mass="16333">MTVIEWSNELKLGVPAMDAEHRQLLKLTNDFLVAADGHAPFPRLARIMGELIARTRIHFQAEETLLDRAAYPGLAGHKAAHGRLLVEAQRLYERFTALETTARADQTATRALTREAARFLQRWLVDHITAEDRSYRPYVLRLT</sequence>
<feature type="domain" description="Hemerythrin-like" evidence="5">
    <location>
        <begin position="13"/>
        <end position="138"/>
    </location>
</feature>
<dbReference type="NCBIfam" id="NF033749">
    <property type="entry name" value="bact_hemeryth"/>
    <property type="match status" value="1"/>
</dbReference>
<evidence type="ECO:0000259" key="5">
    <source>
        <dbReference type="Pfam" id="PF01814"/>
    </source>
</evidence>
<name>M2ZWR9_9PROT</name>
<evidence type="ECO:0000256" key="1">
    <source>
        <dbReference type="ARBA" id="ARBA00010587"/>
    </source>
</evidence>
<evidence type="ECO:0000256" key="4">
    <source>
        <dbReference type="ARBA" id="ARBA00023004"/>
    </source>
</evidence>
<keyword evidence="2" id="KW-0561">Oxygen transport</keyword>
<dbReference type="Pfam" id="PF01814">
    <property type="entry name" value="Hemerythrin"/>
    <property type="match status" value="1"/>
</dbReference>
<dbReference type="Proteomes" id="UP000011744">
    <property type="component" value="Unassembled WGS sequence"/>
</dbReference>
<accession>M2ZWR9</accession>
<evidence type="ECO:0000256" key="3">
    <source>
        <dbReference type="ARBA" id="ARBA00022723"/>
    </source>
</evidence>
<evidence type="ECO:0000256" key="2">
    <source>
        <dbReference type="ARBA" id="ARBA00022621"/>
    </source>
</evidence>
<dbReference type="InterPro" id="IPR035938">
    <property type="entry name" value="Hemerythrin-like_sf"/>
</dbReference>
<dbReference type="AlphaFoldDB" id="M2ZWR9"/>
<gene>
    <name evidence="6" type="ORF">H261_01422</name>
</gene>
<keyword evidence="4" id="KW-0408">Iron</keyword>
<dbReference type="PATRIC" id="fig|1244869.3.peg.278"/>
<dbReference type="Gene3D" id="1.20.120.50">
    <property type="entry name" value="Hemerythrin-like"/>
    <property type="match status" value="1"/>
</dbReference>
<reference evidence="6 7" key="1">
    <citation type="journal article" date="2014" name="Genome Announc.">
        <title>Draft Genome Sequence of Magnetospirillum sp. Strain SO-1, a Freshwater Magnetotactic Bacterium Isolated from the Ol'khovka River, Russia.</title>
        <authorList>
            <person name="Grouzdev D.S."/>
            <person name="Dziuba M.V."/>
            <person name="Sukhacheva M.S."/>
            <person name="Mardanov A.V."/>
            <person name="Beletskiy A.V."/>
            <person name="Kuznetsov B.B."/>
            <person name="Skryabin K.G."/>
        </authorList>
    </citation>
    <scope>NUCLEOTIDE SEQUENCE [LARGE SCALE GENOMIC DNA]</scope>
    <source>
        <strain evidence="6 7">SO-1</strain>
    </source>
</reference>
<dbReference type="OrthoDB" id="7305302at2"/>
<keyword evidence="3" id="KW-0479">Metal-binding</keyword>
<organism evidence="6 7">
    <name type="scientific">Paramagnetospirillum caucaseum</name>
    <dbReference type="NCBI Taxonomy" id="1244869"/>
    <lineage>
        <taxon>Bacteria</taxon>
        <taxon>Pseudomonadati</taxon>
        <taxon>Pseudomonadota</taxon>
        <taxon>Alphaproteobacteria</taxon>
        <taxon>Rhodospirillales</taxon>
        <taxon>Magnetospirillaceae</taxon>
        <taxon>Paramagnetospirillum</taxon>
    </lineage>
</organism>
<dbReference type="EMBL" id="AONQ01000002">
    <property type="protein sequence ID" value="EME71867.1"/>
    <property type="molecule type" value="Genomic_DNA"/>
</dbReference>
<evidence type="ECO:0000313" key="6">
    <source>
        <dbReference type="EMBL" id="EME71867.1"/>
    </source>
</evidence>
<evidence type="ECO:0000313" key="7">
    <source>
        <dbReference type="Proteomes" id="UP000011744"/>
    </source>
</evidence>